<dbReference type="PANTHER" id="PTHR47936:SF1">
    <property type="entry name" value="PENTATRICOPEPTIDE REPEAT-CONTAINING PROTEIN GUN1, CHLOROPLASTIC"/>
    <property type="match status" value="1"/>
</dbReference>
<reference evidence="4" key="1">
    <citation type="submission" date="2021-02" db="EMBL/GenBank/DDBJ databases">
        <authorList>
            <person name="Dougan E. K."/>
            <person name="Rhodes N."/>
            <person name="Thang M."/>
            <person name="Chan C."/>
        </authorList>
    </citation>
    <scope>NUCLEOTIDE SEQUENCE</scope>
</reference>
<accession>A0A812IMW7</accession>
<dbReference type="SMART" id="SM00248">
    <property type="entry name" value="ANK"/>
    <property type="match status" value="4"/>
</dbReference>
<dbReference type="Gene3D" id="1.25.40.10">
    <property type="entry name" value="Tetratricopeptide repeat domain"/>
    <property type="match status" value="6"/>
</dbReference>
<comment type="caution">
    <text evidence="4">The sequence shown here is derived from an EMBL/GenBank/DDBJ whole genome shotgun (WGS) entry which is preliminary data.</text>
</comment>
<feature type="repeat" description="ANK" evidence="2">
    <location>
        <begin position="1524"/>
        <end position="1558"/>
    </location>
</feature>
<dbReference type="InterPro" id="IPR002110">
    <property type="entry name" value="Ankyrin_rpt"/>
</dbReference>
<dbReference type="Pfam" id="PF13812">
    <property type="entry name" value="PPR_3"/>
    <property type="match status" value="1"/>
</dbReference>
<dbReference type="NCBIfam" id="TIGR00756">
    <property type="entry name" value="PPR"/>
    <property type="match status" value="1"/>
</dbReference>
<feature type="repeat" description="PPR" evidence="3">
    <location>
        <begin position="834"/>
        <end position="868"/>
    </location>
</feature>
<dbReference type="PANTHER" id="PTHR47936">
    <property type="entry name" value="PPR_LONG DOMAIN-CONTAINING PROTEIN"/>
    <property type="match status" value="1"/>
</dbReference>
<dbReference type="PROSITE" id="PS50088">
    <property type="entry name" value="ANK_REPEAT"/>
    <property type="match status" value="1"/>
</dbReference>
<evidence type="ECO:0000313" key="4">
    <source>
        <dbReference type="EMBL" id="CAE7041387.1"/>
    </source>
</evidence>
<evidence type="ECO:0008006" key="6">
    <source>
        <dbReference type="Google" id="ProtNLM"/>
    </source>
</evidence>
<dbReference type="InterPro" id="IPR011990">
    <property type="entry name" value="TPR-like_helical_dom_sf"/>
</dbReference>
<dbReference type="Proteomes" id="UP000604046">
    <property type="component" value="Unassembled WGS sequence"/>
</dbReference>
<evidence type="ECO:0000256" key="2">
    <source>
        <dbReference type="PROSITE-ProRule" id="PRU00023"/>
    </source>
</evidence>
<evidence type="ECO:0000313" key="5">
    <source>
        <dbReference type="Proteomes" id="UP000604046"/>
    </source>
</evidence>
<dbReference type="OrthoDB" id="420555at2759"/>
<dbReference type="InterPro" id="IPR002885">
    <property type="entry name" value="PPR_rpt"/>
</dbReference>
<evidence type="ECO:0000256" key="1">
    <source>
        <dbReference type="ARBA" id="ARBA00022737"/>
    </source>
</evidence>
<keyword evidence="2" id="KW-0040">ANK repeat</keyword>
<dbReference type="EMBL" id="CAJNDS010000302">
    <property type="protein sequence ID" value="CAE7041387.1"/>
    <property type="molecule type" value="Genomic_DNA"/>
</dbReference>
<dbReference type="PROSITE" id="PS51375">
    <property type="entry name" value="PPR"/>
    <property type="match status" value="1"/>
</dbReference>
<dbReference type="Gene3D" id="1.25.40.20">
    <property type="entry name" value="Ankyrin repeat-containing domain"/>
    <property type="match status" value="2"/>
</dbReference>
<name>A0A812IMW7_9DINO</name>
<sequence length="1766" mass="193521">MPVYSKRARTQLSVWGSQFDSVYRPCSSVQILSHLAGGLVAPSWCSGDADSWAPVLVQLAELDGRFGVEVSMAPTVHRFNSTSVAAGAWLGQNAPRAAPSMYRSDLRYCQANGLWQKALSLLESAHRERKRLDAVTYGALVGACAKGQQWRHAVALISEADSCRLHLNVVTSNMAMGACATAGEWQVALTLLSDVVASAAQPDLVSYNAAVNACKEACEMGSQWPQAIDLLSSLPGGAGMDAAVAYNRATYACAKSDAWEQAVAVLSAASEKGMRSYTITYNALISACERQEQWLQALGLLAMAQHAHVDTDLGGYNVAMSACVKCKRWEQALELGLWAVHTQRLQGDAIMLQLAVSAAEQGSLWLQALEFVGELTRRRLECPTLTCGAAISACASQAAWQGALHALGMREAGETDAQGSIITLNKAVSACARSLLWQRALFLGHHGEIGQDSPSQPDLMMYMTWMGALERGAEWQQAVLLLDSLIQDQLDPDPLLWSAFVNVCENAGQPALSFLSQVESRDDDGMLILAIRAMGRKGEWEQALQLVSGWKEGAGNVTVQNAAISACSAASQWEKGLMLFASLFEQQVQMDAITFGAAIQACSVPGDPCWQLALDIFSQMELVQVEKDTISFNIAMGAMESVGQWHRALALLWDLRSTLAQPDRVTLATCVRACAKDTNWQGGLRLLFYQAHEGQNLDLTVWNAAISACGESGEWQVALQLLADAQRQLGAVDVVTYNAAMNACGIGLEQARALELFEELPKQSIQRDQFTYATAMDALSGAGARTLLERLEAGGCRLNSVVYTGAMRACNRDLEWEEAVGLFTKMRRTTMQTNLITFNTLLDACGNGGQWEGALKVLGQLSETLLEANSFSYFAAVQAAARGNVWETALQVLADMEQEEMEVTVVFHNVVLDACARAAYWQTTLQLLDDVQQSGLELSLVSHNTAVDACVKALQWERGLVMLANMMAQELERDFFLYQRLAAGQLRDWDRDPCAGQVGLNMQVAIFWFIFVADLALYGWILSVDNRYIEALPGMPDSYSDSESRQCDDCGTHVSHERVKHCQTCGWCMEDIYDLTSAAFGPSAKFGLSYQGKLLARSDDRPFLDVGDAVVVHCTVGCYADSQQRIFDEYLGFGLTSLVRRGRHNFAMYALDASPDPKDLVLQAENKELLSWVAYTAGGARSGGLPKTGCSEFWPKKFLSVVAMGSCSARAHDDVADDVCGSSHELHAPMWVAKVQDVLEMTGRFRPHQNLKDEGLVVPWSPTMFTIFVSHQWLSLQHPDPDGVQLQVLQSILRKLIAKQLKIENDAVMQYNGRRMTGSELARVQGAYIWLDYFCVPQNVEGHAAPGLMEEQLLYVHSIPRYVDHCNVFVALVPKAMHSNTGSKIPIVVVKSHDVAQFKAPFWHQHPVYSGDFAIEKDRASCCQVLQVALEQHLLKLRKTLPRSIKAYRLYLALFEDMVGLPTRHRSVEAFLEEFSFSKLTQKGFGPVACAALTGDPELVRGLVLAKAPLHTRTVATQEMLYQGDATPLHLAVWFKSHDLQMLQMLLELRANPNATTIKSVPPLNFCRSAAAVELLVQYGAGVNFQGSDVSCMCPLLGAAAVAAPFEVHQKLLDLRADVSGGRGGIGDLSPLCALAFSGDSPANLESALLLLDRRADINHVCRPQGIFKVFELLTRACCWFRCEPYELAMVFSNITSTPLGCCSMLDNEGLLTLLLSASADPEIKNSRGYRPIDLARSDRIRDIFQDCRPYVLDLEQSFGLVSEPL</sequence>
<keyword evidence="1" id="KW-0677">Repeat</keyword>
<evidence type="ECO:0000256" key="3">
    <source>
        <dbReference type="PROSITE-ProRule" id="PRU00708"/>
    </source>
</evidence>
<dbReference type="InterPro" id="IPR036770">
    <property type="entry name" value="Ankyrin_rpt-contain_sf"/>
</dbReference>
<organism evidence="4 5">
    <name type="scientific">Symbiodinium natans</name>
    <dbReference type="NCBI Taxonomy" id="878477"/>
    <lineage>
        <taxon>Eukaryota</taxon>
        <taxon>Sar</taxon>
        <taxon>Alveolata</taxon>
        <taxon>Dinophyceae</taxon>
        <taxon>Suessiales</taxon>
        <taxon>Symbiodiniaceae</taxon>
        <taxon>Symbiodinium</taxon>
    </lineage>
</organism>
<gene>
    <name evidence="4" type="ORF">SNAT2548_LOCUS4887</name>
</gene>
<keyword evidence="5" id="KW-1185">Reference proteome</keyword>
<dbReference type="Pfam" id="PF00023">
    <property type="entry name" value="Ank"/>
    <property type="match status" value="1"/>
</dbReference>
<dbReference type="Pfam" id="PF01535">
    <property type="entry name" value="PPR"/>
    <property type="match status" value="2"/>
</dbReference>
<protein>
    <recommendedName>
        <fullName evidence="6">Pentatricopeptide repeat-containing protein, chloroplastic</fullName>
    </recommendedName>
</protein>
<proteinExistence type="predicted"/>
<dbReference type="SUPFAM" id="SSF48403">
    <property type="entry name" value="Ankyrin repeat"/>
    <property type="match status" value="1"/>
</dbReference>